<dbReference type="RefSeq" id="WP_248706427.1">
    <property type="nucleotide sequence ID" value="NZ_CAKOET010000004.1"/>
</dbReference>
<evidence type="ECO:0000259" key="7">
    <source>
        <dbReference type="SMART" id="SM00859"/>
    </source>
</evidence>
<dbReference type="PANTHER" id="PTHR32338:SF10">
    <property type="entry name" value="N-ACETYL-GAMMA-GLUTAMYL-PHOSPHATE REDUCTASE, CHLOROPLASTIC-RELATED"/>
    <property type="match status" value="1"/>
</dbReference>
<keyword evidence="9" id="KW-1185">Reference proteome</keyword>
<keyword evidence="4 5" id="KW-0560">Oxidoreductase</keyword>
<dbReference type="CDD" id="cd17895">
    <property type="entry name" value="AGPR_1_N"/>
    <property type="match status" value="1"/>
</dbReference>
<evidence type="ECO:0000256" key="5">
    <source>
        <dbReference type="HAMAP-Rule" id="MF_00150"/>
    </source>
</evidence>
<feature type="domain" description="Semialdehyde dehydrogenase NAD-binding" evidence="7">
    <location>
        <begin position="2"/>
        <end position="142"/>
    </location>
</feature>
<dbReference type="Gene3D" id="3.40.50.720">
    <property type="entry name" value="NAD(P)-binding Rossmann-like Domain"/>
    <property type="match status" value="1"/>
</dbReference>
<dbReference type="CDD" id="cd23934">
    <property type="entry name" value="AGPR_1_C"/>
    <property type="match status" value="1"/>
</dbReference>
<dbReference type="Gene3D" id="3.30.360.10">
    <property type="entry name" value="Dihydrodipicolinate Reductase, domain 2"/>
    <property type="match status" value="1"/>
</dbReference>
<dbReference type="InterPro" id="IPR036291">
    <property type="entry name" value="NAD(P)-bd_dom_sf"/>
</dbReference>
<dbReference type="Proteomes" id="UP000838102">
    <property type="component" value="Unassembled WGS sequence"/>
</dbReference>
<comment type="function">
    <text evidence="5">Catalyzes the NADPH-dependent reduction of N-acetyl-5-glutamyl phosphate to yield N-acetyl-L-glutamate 5-semialdehyde.</text>
</comment>
<dbReference type="NCBIfam" id="TIGR01850">
    <property type="entry name" value="argC"/>
    <property type="match status" value="1"/>
</dbReference>
<evidence type="ECO:0000313" key="8">
    <source>
        <dbReference type="EMBL" id="CAH1855262.1"/>
    </source>
</evidence>
<dbReference type="PROSITE" id="PS01224">
    <property type="entry name" value="ARGC"/>
    <property type="match status" value="1"/>
</dbReference>
<dbReference type="PANTHER" id="PTHR32338">
    <property type="entry name" value="N-ACETYL-GAMMA-GLUTAMYL-PHOSPHATE REDUCTASE, CHLOROPLASTIC-RELATED-RELATED"/>
    <property type="match status" value="1"/>
</dbReference>
<dbReference type="GO" id="GO:0003942">
    <property type="term" value="F:N-acetyl-gamma-glutamyl-phosphate reductase activity"/>
    <property type="evidence" value="ECO:0007669"/>
    <property type="project" value="UniProtKB-EC"/>
</dbReference>
<proteinExistence type="inferred from homology"/>
<dbReference type="InterPro" id="IPR023013">
    <property type="entry name" value="AGPR_AS"/>
</dbReference>
<evidence type="ECO:0000256" key="1">
    <source>
        <dbReference type="ARBA" id="ARBA00022571"/>
    </source>
</evidence>
<reference evidence="8" key="1">
    <citation type="submission" date="2022-03" db="EMBL/GenBank/DDBJ databases">
        <authorList>
            <person name="Hettiarachchi G."/>
        </authorList>
    </citation>
    <scope>NUCLEOTIDE SEQUENCE</scope>
    <source>
        <strain evidence="8">LMG 32447</strain>
    </source>
</reference>
<evidence type="ECO:0000256" key="6">
    <source>
        <dbReference type="PROSITE-ProRule" id="PRU10010"/>
    </source>
</evidence>
<dbReference type="InterPro" id="IPR058924">
    <property type="entry name" value="AGPR_dimerisation_dom"/>
</dbReference>
<dbReference type="InterPro" id="IPR000706">
    <property type="entry name" value="AGPR_type-1"/>
</dbReference>
<protein>
    <recommendedName>
        <fullName evidence="5">N-acetyl-gamma-glutamyl-phosphate reductase</fullName>
        <shortName evidence="5">AGPR</shortName>
        <ecNumber evidence="5">1.2.1.38</ecNumber>
    </recommendedName>
    <alternativeName>
        <fullName evidence="5">N-acetyl-glutamate semialdehyde dehydrogenase</fullName>
        <shortName evidence="5">NAGSA dehydrogenase</shortName>
    </alternativeName>
</protein>
<keyword evidence="3 5" id="KW-0521">NADP</keyword>
<comment type="similarity">
    <text evidence="5">Belongs to the NAGSA dehydrogenase family. Type 1 subfamily.</text>
</comment>
<evidence type="ECO:0000313" key="9">
    <source>
        <dbReference type="Proteomes" id="UP000838102"/>
    </source>
</evidence>
<dbReference type="HAMAP" id="MF_00150">
    <property type="entry name" value="ArgC_type1"/>
    <property type="match status" value="1"/>
</dbReference>
<dbReference type="SUPFAM" id="SSF51735">
    <property type="entry name" value="NAD(P)-binding Rossmann-fold domains"/>
    <property type="match status" value="1"/>
</dbReference>
<dbReference type="InterPro" id="IPR000534">
    <property type="entry name" value="Semialdehyde_DH_NAD-bd"/>
</dbReference>
<comment type="subcellular location">
    <subcellularLocation>
        <location evidence="5">Cytoplasm</location>
    </subcellularLocation>
</comment>
<name>A0ABM9D2C4_9LACO</name>
<accession>A0ABM9D2C4</accession>
<evidence type="ECO:0000256" key="4">
    <source>
        <dbReference type="ARBA" id="ARBA00023002"/>
    </source>
</evidence>
<organism evidence="8 9">
    <name type="scientific">Convivina praedatoris</name>
    <dbReference type="NCBI Taxonomy" id="2880963"/>
    <lineage>
        <taxon>Bacteria</taxon>
        <taxon>Bacillati</taxon>
        <taxon>Bacillota</taxon>
        <taxon>Bacilli</taxon>
        <taxon>Lactobacillales</taxon>
        <taxon>Lactobacillaceae</taxon>
        <taxon>Convivina</taxon>
    </lineage>
</organism>
<keyword evidence="2 5" id="KW-0028">Amino-acid biosynthesis</keyword>
<keyword evidence="5" id="KW-0963">Cytoplasm</keyword>
<comment type="pathway">
    <text evidence="5">Amino-acid biosynthesis; L-arginine biosynthesis; N(2)-acetyl-L-ornithine from L-glutamate: step 3/4.</text>
</comment>
<dbReference type="Pfam" id="PF22698">
    <property type="entry name" value="Semialdhyde_dhC_1"/>
    <property type="match status" value="1"/>
</dbReference>
<dbReference type="InterPro" id="IPR050085">
    <property type="entry name" value="AGPR"/>
</dbReference>
<gene>
    <name evidence="5 8" type="primary">argC</name>
    <name evidence="8" type="ORF">LMG032447_01051</name>
</gene>
<dbReference type="Pfam" id="PF01118">
    <property type="entry name" value="Semialdhyde_dh"/>
    <property type="match status" value="1"/>
</dbReference>
<keyword evidence="1 5" id="KW-0055">Arginine biosynthesis</keyword>
<comment type="caution">
    <text evidence="8">The sequence shown here is derived from an EMBL/GenBank/DDBJ whole genome shotgun (WGS) entry which is preliminary data.</text>
</comment>
<sequence length="343" mass="38244">MKIALVGITGYAGMQLYQLLQDHPNVTQINIYQHDLSQKTPLWQVNDRLDYQHQVTALPYDSQQIMVDNDVLFLATSAGIATQLAQPFLDQDFPVIDLSGDFRLKEPETYQKWYHKDGPTSQNLAHSYYGLADLNYNNQHHYIANPGCYATATLLGLAPLIQADLIHPDSIIVDAKSGLSGAGKSLSTSSHYLRANENMQVYKANQHQHIPEILAQLQAWNPTIPHLQFMTSLIPIDRGIMASIYTKVKPGISQTDIKQAYQKQYQDAPFINLFDEDLPDIKSVVGSNNCNIGLAFNEKTGYLLTVSVIDNMLKGAAGQAIQNMNQLFHLSDTSGLPLHSNTF</sequence>
<feature type="active site" evidence="5 6">
    <location>
        <position position="148"/>
    </location>
</feature>
<dbReference type="SUPFAM" id="SSF55347">
    <property type="entry name" value="Glyceraldehyde-3-phosphate dehydrogenase-like, C-terminal domain"/>
    <property type="match status" value="1"/>
</dbReference>
<evidence type="ECO:0000256" key="3">
    <source>
        <dbReference type="ARBA" id="ARBA00022857"/>
    </source>
</evidence>
<dbReference type="SMART" id="SM00859">
    <property type="entry name" value="Semialdhyde_dh"/>
    <property type="match status" value="1"/>
</dbReference>
<dbReference type="EC" id="1.2.1.38" evidence="5"/>
<dbReference type="EMBL" id="CAKOEU010000004">
    <property type="protein sequence ID" value="CAH1855262.1"/>
    <property type="molecule type" value="Genomic_DNA"/>
</dbReference>
<evidence type="ECO:0000256" key="2">
    <source>
        <dbReference type="ARBA" id="ARBA00022605"/>
    </source>
</evidence>
<comment type="catalytic activity">
    <reaction evidence="5">
        <text>N-acetyl-L-glutamate 5-semialdehyde + phosphate + NADP(+) = N-acetyl-L-glutamyl 5-phosphate + NADPH + H(+)</text>
        <dbReference type="Rhea" id="RHEA:21588"/>
        <dbReference type="ChEBI" id="CHEBI:15378"/>
        <dbReference type="ChEBI" id="CHEBI:29123"/>
        <dbReference type="ChEBI" id="CHEBI:43474"/>
        <dbReference type="ChEBI" id="CHEBI:57783"/>
        <dbReference type="ChEBI" id="CHEBI:57936"/>
        <dbReference type="ChEBI" id="CHEBI:58349"/>
        <dbReference type="EC" id="1.2.1.38"/>
    </reaction>
</comment>